<evidence type="ECO:0000256" key="3">
    <source>
        <dbReference type="ARBA" id="ARBA00023242"/>
    </source>
</evidence>
<evidence type="ECO:0000256" key="1">
    <source>
        <dbReference type="ARBA" id="ARBA00004123"/>
    </source>
</evidence>
<accession>A0ABR3WJ44</accession>
<feature type="region of interest" description="Disordered" evidence="4">
    <location>
        <begin position="159"/>
        <end position="198"/>
    </location>
</feature>
<evidence type="ECO:0000313" key="6">
    <source>
        <dbReference type="Proteomes" id="UP001586593"/>
    </source>
</evidence>
<keyword evidence="6" id="KW-1185">Reference proteome</keyword>
<comment type="similarity">
    <text evidence="2">Belongs to the TLS1 family.</text>
</comment>
<evidence type="ECO:0000256" key="2">
    <source>
        <dbReference type="ARBA" id="ARBA00007643"/>
    </source>
</evidence>
<comment type="subcellular location">
    <subcellularLocation>
        <location evidence="1">Nucleus</location>
    </subcellularLocation>
</comment>
<dbReference type="EMBL" id="JAZHXJ010000387">
    <property type="protein sequence ID" value="KAL1862695.1"/>
    <property type="molecule type" value="Genomic_DNA"/>
</dbReference>
<proteinExistence type="inferred from homology"/>
<dbReference type="PANTHER" id="PTHR13486">
    <property type="entry name" value="TELOMERE LENGTH AND SILENCING PROTEIN 1 TLS1 FAMILY MEMBER"/>
    <property type="match status" value="1"/>
</dbReference>
<sequence>MASIAQEDAQPQVLFRPGKKRKVYRQRSEDADIPSDGVEQPTPPPRSVLEPASASESHDPRKVDDDEEEGLPVMEVIRRRNARKARLGGVVFRTEQTQRTGETDTDNASNIDQSLTSQDGSGNSSDKIVGGIAKRFASQTGLVGELVNKHMEEYVESELARRQRHARERAEAAEAQAQAQDLQPHGAAALDDQLMAPQPAKQGKLFEIDLGAESRARTAEMTELARRRLQGNAVGESGEADSSSVAAPGSKGSRLGRDGKPLRTRERRNSEDIKRDQLVEEFLRENKLEIYDLGSEQNADPEFADEGEGAADDKIAEKFRREFMEAMAQRRKRKKVINKPKAAPKVQEEILRGPKLGGSRNVRAAMRDILLKQQEEKKKQQPFKR</sequence>
<dbReference type="PANTHER" id="PTHR13486:SF2">
    <property type="entry name" value="SPLICING FACTOR C9ORF78"/>
    <property type="match status" value="1"/>
</dbReference>
<reference evidence="5 6" key="1">
    <citation type="journal article" date="2024" name="Commun. Biol.">
        <title>Comparative genomic analysis of thermophilic fungi reveals convergent evolutionary adaptations and gene losses.</title>
        <authorList>
            <person name="Steindorff A.S."/>
            <person name="Aguilar-Pontes M.V."/>
            <person name="Robinson A.J."/>
            <person name="Andreopoulos B."/>
            <person name="LaButti K."/>
            <person name="Kuo A."/>
            <person name="Mondo S."/>
            <person name="Riley R."/>
            <person name="Otillar R."/>
            <person name="Haridas S."/>
            <person name="Lipzen A."/>
            <person name="Grimwood J."/>
            <person name="Schmutz J."/>
            <person name="Clum A."/>
            <person name="Reid I.D."/>
            <person name="Moisan M.C."/>
            <person name="Butler G."/>
            <person name="Nguyen T.T.M."/>
            <person name="Dewar K."/>
            <person name="Conant G."/>
            <person name="Drula E."/>
            <person name="Henrissat B."/>
            <person name="Hansel C."/>
            <person name="Singer S."/>
            <person name="Hutchinson M.I."/>
            <person name="de Vries R.P."/>
            <person name="Natvig D.O."/>
            <person name="Powell A.J."/>
            <person name="Tsang A."/>
            <person name="Grigoriev I.V."/>
        </authorList>
    </citation>
    <scope>NUCLEOTIDE SEQUENCE [LARGE SCALE GENOMIC DNA]</scope>
    <source>
        <strain evidence="5 6">ATCC 24622</strain>
    </source>
</reference>
<dbReference type="Proteomes" id="UP001586593">
    <property type="component" value="Unassembled WGS sequence"/>
</dbReference>
<feature type="region of interest" description="Disordered" evidence="4">
    <location>
        <begin position="211"/>
        <end position="278"/>
    </location>
</feature>
<organism evidence="5 6">
    <name type="scientific">Phialemonium thermophilum</name>
    <dbReference type="NCBI Taxonomy" id="223376"/>
    <lineage>
        <taxon>Eukaryota</taxon>
        <taxon>Fungi</taxon>
        <taxon>Dikarya</taxon>
        <taxon>Ascomycota</taxon>
        <taxon>Pezizomycotina</taxon>
        <taxon>Sordariomycetes</taxon>
        <taxon>Sordariomycetidae</taxon>
        <taxon>Cephalothecales</taxon>
        <taxon>Cephalothecaceae</taxon>
        <taxon>Phialemonium</taxon>
    </lineage>
</organism>
<name>A0ABR3WJ44_9PEZI</name>
<feature type="compositionally biased region" description="Basic and acidic residues" evidence="4">
    <location>
        <begin position="255"/>
        <end position="278"/>
    </location>
</feature>
<gene>
    <name evidence="5" type="ORF">VTK73DRAFT_6685</name>
</gene>
<dbReference type="Pfam" id="PF07052">
    <property type="entry name" value="Hep_59"/>
    <property type="match status" value="1"/>
</dbReference>
<evidence type="ECO:0000256" key="4">
    <source>
        <dbReference type="SAM" id="MobiDB-lite"/>
    </source>
</evidence>
<feature type="compositionally biased region" description="Basic and acidic residues" evidence="4">
    <location>
        <begin position="211"/>
        <end position="226"/>
    </location>
</feature>
<keyword evidence="3" id="KW-0539">Nucleus</keyword>
<feature type="region of interest" description="Disordered" evidence="4">
    <location>
        <begin position="1"/>
        <end position="126"/>
    </location>
</feature>
<feature type="compositionally biased region" description="Polar residues" evidence="4">
    <location>
        <begin position="94"/>
        <end position="126"/>
    </location>
</feature>
<dbReference type="InterPro" id="IPR010756">
    <property type="entry name" value="Tls1-like"/>
</dbReference>
<comment type="caution">
    <text evidence="5">The sequence shown here is derived from an EMBL/GenBank/DDBJ whole genome shotgun (WGS) entry which is preliminary data.</text>
</comment>
<protein>
    <submittedName>
        <fullName evidence="5">Uncharacterized protein</fullName>
    </submittedName>
</protein>
<evidence type="ECO:0000313" key="5">
    <source>
        <dbReference type="EMBL" id="KAL1862695.1"/>
    </source>
</evidence>